<evidence type="ECO:0000256" key="3">
    <source>
        <dbReference type="ARBA" id="ARBA00022729"/>
    </source>
</evidence>
<dbReference type="InterPro" id="IPR039910">
    <property type="entry name" value="D15-like"/>
</dbReference>
<feature type="domain" description="Bacterial surface antigen (D15)" evidence="6">
    <location>
        <begin position="588"/>
        <end position="746"/>
    </location>
</feature>
<gene>
    <name evidence="7" type="ORF">C7379_10162</name>
</gene>
<keyword evidence="3" id="KW-0732">Signal</keyword>
<dbReference type="InterPro" id="IPR000184">
    <property type="entry name" value="Bac_surfAg_D15"/>
</dbReference>
<evidence type="ECO:0000256" key="2">
    <source>
        <dbReference type="ARBA" id="ARBA00022692"/>
    </source>
</evidence>
<proteinExistence type="predicted"/>
<evidence type="ECO:0000256" key="1">
    <source>
        <dbReference type="ARBA" id="ARBA00004370"/>
    </source>
</evidence>
<dbReference type="PANTHER" id="PTHR12815">
    <property type="entry name" value="SORTING AND ASSEMBLY MACHINERY SAMM50 PROTEIN FAMILY MEMBER"/>
    <property type="match status" value="1"/>
</dbReference>
<evidence type="ECO:0000256" key="5">
    <source>
        <dbReference type="ARBA" id="ARBA00023237"/>
    </source>
</evidence>
<evidence type="ECO:0000259" key="6">
    <source>
        <dbReference type="Pfam" id="PF01103"/>
    </source>
</evidence>
<dbReference type="Proteomes" id="UP000245870">
    <property type="component" value="Unassembled WGS sequence"/>
</dbReference>
<keyword evidence="8" id="KW-1185">Reference proteome</keyword>
<comment type="caution">
    <text evidence="7">The sequence shown here is derived from an EMBL/GenBank/DDBJ whole genome shotgun (WGS) entry which is preliminary data.</text>
</comment>
<organism evidence="7 8">
    <name type="scientific">Hallella colorans</name>
    <dbReference type="NCBI Taxonomy" id="1703337"/>
    <lineage>
        <taxon>Bacteria</taxon>
        <taxon>Pseudomonadati</taxon>
        <taxon>Bacteroidota</taxon>
        <taxon>Bacteroidia</taxon>
        <taxon>Bacteroidales</taxon>
        <taxon>Prevotellaceae</taxon>
        <taxon>Hallella</taxon>
    </lineage>
</organism>
<keyword evidence="4" id="KW-0472">Membrane</keyword>
<comment type="subcellular location">
    <subcellularLocation>
        <location evidence="1">Membrane</location>
    </subcellularLocation>
</comment>
<dbReference type="PROSITE" id="PS51257">
    <property type="entry name" value="PROKAR_LIPOPROTEIN"/>
    <property type="match status" value="1"/>
</dbReference>
<dbReference type="OrthoDB" id="9814535at2"/>
<name>A0A2U0UNS9_9BACT</name>
<protein>
    <submittedName>
        <fullName evidence="7">Surface antigen-like protein</fullName>
    </submittedName>
</protein>
<keyword evidence="2" id="KW-0812">Transmembrane</keyword>
<dbReference type="Pfam" id="PF01103">
    <property type="entry name" value="Omp85"/>
    <property type="match status" value="1"/>
</dbReference>
<sequence length="773" mass="88288">MKIYRISLCVIISALIVGCSTTKSIPEGDRLYTGMKKIEYISPQKGKHFYATQEELNAALAAAPNGSLFGSSIIKSPFPIGLWIWNEFVGSDNPLDKWLLKSFGAKPVLISSVNPELRASVGKEVLCAHGYFRGNVKPEVISQKNPKKAKVGYKVNTGHLFTVDTLSYENFSYDEQLLLDSTKDDRLVKPGAPFDVSTLESERSRITKLFRTNGFYFYQPSYASYLADTLIVPGKVRLKFQQRNGIPELAKRKWHLGRIDIELRKQFMEQLNDTIARRRHTVSFNGRRTPVRTSVIFNALKLRSGQLYNYIDHEESFMRLNSTGIFSMVDFNFTPRDTTGVNDTLDVRLNCVLDKPYDFYIKANMTGKTNNRFGPGVVVGLTKRNAFRGGELLDINLRGNYEWQTNRQGGSSTGFNSYAYGFDVSLQFPRLVIPLVDIFRRRFYRRFRRNRYVSSPTTMVKLSLDAINRSNYFNRHVVSGEWTYNIQQSATSRHQISPFIFSYEFMRSSTAVFDSIMEANPYLYYTMRDQFVPKMQYIYTYTSPASYRSPIWFQATVSEAGNILSLANMIGGNKWNEKNKQLFHNPYAQFVKFETEFVKTWRLDEHSSLVAHLNAGAIWSYGNSSGAPYSEQFYVGGANSIRAYTVRFVGPGSYHNEESKNISYLDQTGDIRLLANLEYRPRLFGNLYGALFLDAGNVWEMRDTGRKGAKFKLKDVPKDLAFGTGVGLRYDLDFLVIRLDWGLGLHVPYKPGFYNVGAFKDSQSVHLAVGYPF</sequence>
<reference evidence="7 8" key="1">
    <citation type="submission" date="2018-05" db="EMBL/GenBank/DDBJ databases">
        <title>Genomic Encyclopedia of Type Strains, Phase IV (KMG-IV): sequencing the most valuable type-strain genomes for metagenomic binning, comparative biology and taxonomic classification.</title>
        <authorList>
            <person name="Goeker M."/>
        </authorList>
    </citation>
    <scope>NUCLEOTIDE SEQUENCE [LARGE SCALE GENOMIC DNA]</scope>
    <source>
        <strain evidence="7 8">DSM 100333</strain>
    </source>
</reference>
<dbReference type="GO" id="GO:0019867">
    <property type="term" value="C:outer membrane"/>
    <property type="evidence" value="ECO:0007669"/>
    <property type="project" value="InterPro"/>
</dbReference>
<evidence type="ECO:0000313" key="8">
    <source>
        <dbReference type="Proteomes" id="UP000245870"/>
    </source>
</evidence>
<dbReference type="AlphaFoldDB" id="A0A2U0UNS9"/>
<keyword evidence="5" id="KW-0998">Cell outer membrane</keyword>
<evidence type="ECO:0000256" key="4">
    <source>
        <dbReference type="ARBA" id="ARBA00023136"/>
    </source>
</evidence>
<evidence type="ECO:0000313" key="7">
    <source>
        <dbReference type="EMBL" id="PVX59294.1"/>
    </source>
</evidence>
<dbReference type="Gene3D" id="2.40.160.50">
    <property type="entry name" value="membrane protein fhac: a member of the omp85/tpsb transporter family"/>
    <property type="match status" value="1"/>
</dbReference>
<dbReference type="RefSeq" id="WP_116615470.1">
    <property type="nucleotide sequence ID" value="NZ_CAMQYP010000067.1"/>
</dbReference>
<dbReference type="Gene3D" id="3.10.20.310">
    <property type="entry name" value="membrane protein fhac"/>
    <property type="match status" value="1"/>
</dbReference>
<dbReference type="PANTHER" id="PTHR12815:SF47">
    <property type="entry name" value="TRANSLOCATION AND ASSEMBLY MODULE SUBUNIT TAMA"/>
    <property type="match status" value="1"/>
</dbReference>
<accession>A0A2U0UNS9</accession>
<dbReference type="EMBL" id="QENY01000001">
    <property type="protein sequence ID" value="PVX59294.1"/>
    <property type="molecule type" value="Genomic_DNA"/>
</dbReference>